<keyword evidence="1" id="KW-0805">Transcription regulation</keyword>
<protein>
    <submittedName>
        <fullName evidence="5">DNA-binding MarR family transcriptional regulator</fullName>
    </submittedName>
</protein>
<dbReference type="GO" id="GO:0003677">
    <property type="term" value="F:DNA binding"/>
    <property type="evidence" value="ECO:0007669"/>
    <property type="project" value="UniProtKB-KW"/>
</dbReference>
<dbReference type="PROSITE" id="PS01117">
    <property type="entry name" value="HTH_MARR_1"/>
    <property type="match status" value="1"/>
</dbReference>
<dbReference type="InterPro" id="IPR036388">
    <property type="entry name" value="WH-like_DNA-bd_sf"/>
</dbReference>
<dbReference type="PANTHER" id="PTHR42756">
    <property type="entry name" value="TRANSCRIPTIONAL REGULATOR, MARR"/>
    <property type="match status" value="1"/>
</dbReference>
<keyword evidence="6" id="KW-1185">Reference proteome</keyword>
<dbReference type="AlphaFoldDB" id="A0A4R1Q3T9"/>
<keyword evidence="2 5" id="KW-0238">DNA-binding</keyword>
<evidence type="ECO:0000313" key="6">
    <source>
        <dbReference type="Proteomes" id="UP000295063"/>
    </source>
</evidence>
<evidence type="ECO:0000256" key="2">
    <source>
        <dbReference type="ARBA" id="ARBA00023125"/>
    </source>
</evidence>
<comment type="caution">
    <text evidence="5">The sequence shown here is derived from an EMBL/GenBank/DDBJ whole genome shotgun (WGS) entry which is preliminary data.</text>
</comment>
<dbReference type="PANTHER" id="PTHR42756:SF1">
    <property type="entry name" value="TRANSCRIPTIONAL REPRESSOR OF EMRAB OPERON"/>
    <property type="match status" value="1"/>
</dbReference>
<dbReference type="SMART" id="SM00347">
    <property type="entry name" value="HTH_MARR"/>
    <property type="match status" value="1"/>
</dbReference>
<evidence type="ECO:0000256" key="3">
    <source>
        <dbReference type="ARBA" id="ARBA00023163"/>
    </source>
</evidence>
<gene>
    <name evidence="5" type="ORF">EV210_102402</name>
</gene>
<evidence type="ECO:0000256" key="1">
    <source>
        <dbReference type="ARBA" id="ARBA00023015"/>
    </source>
</evidence>
<organism evidence="5 6">
    <name type="scientific">Anaerospora hongkongensis</name>
    <dbReference type="NCBI Taxonomy" id="244830"/>
    <lineage>
        <taxon>Bacteria</taxon>
        <taxon>Bacillati</taxon>
        <taxon>Bacillota</taxon>
        <taxon>Negativicutes</taxon>
        <taxon>Selenomonadales</taxon>
        <taxon>Sporomusaceae</taxon>
        <taxon>Anaerospora</taxon>
    </lineage>
</organism>
<name>A0A4R1Q3T9_9FIRM</name>
<evidence type="ECO:0000259" key="4">
    <source>
        <dbReference type="PROSITE" id="PS50995"/>
    </source>
</evidence>
<dbReference type="Pfam" id="PF12802">
    <property type="entry name" value="MarR_2"/>
    <property type="match status" value="1"/>
</dbReference>
<proteinExistence type="predicted"/>
<dbReference type="PROSITE" id="PS50995">
    <property type="entry name" value="HTH_MARR_2"/>
    <property type="match status" value="1"/>
</dbReference>
<dbReference type="GO" id="GO:0003700">
    <property type="term" value="F:DNA-binding transcription factor activity"/>
    <property type="evidence" value="ECO:0007669"/>
    <property type="project" value="InterPro"/>
</dbReference>
<reference evidence="5 6" key="1">
    <citation type="submission" date="2019-03" db="EMBL/GenBank/DDBJ databases">
        <title>Genomic Encyclopedia of Type Strains, Phase IV (KMG-IV): sequencing the most valuable type-strain genomes for metagenomic binning, comparative biology and taxonomic classification.</title>
        <authorList>
            <person name="Goeker M."/>
        </authorList>
    </citation>
    <scope>NUCLEOTIDE SEQUENCE [LARGE SCALE GENOMIC DNA]</scope>
    <source>
        <strain evidence="5 6">DSM 15969</strain>
    </source>
</reference>
<dbReference type="EMBL" id="SLUI01000002">
    <property type="protein sequence ID" value="TCL39485.1"/>
    <property type="molecule type" value="Genomic_DNA"/>
</dbReference>
<keyword evidence="3" id="KW-0804">Transcription</keyword>
<sequence length="141" mass="16393">MSQFSRLIETIANSKMRKLDFGNGMILFRGEIHMIRAIGDHPGMYISEIARYFGVTRAVISKSALKLEEGGYIRKAVDPEDKKRVQLYLTQQGESAYQAHNEFHYKQDDYIFSYLEGLNEQEREAVTVFLEKAQQIVDHHF</sequence>
<dbReference type="InterPro" id="IPR023187">
    <property type="entry name" value="Tscrpt_reg_MarR-type_CS"/>
</dbReference>
<dbReference type="InterPro" id="IPR000835">
    <property type="entry name" value="HTH_MarR-typ"/>
</dbReference>
<dbReference type="SUPFAM" id="SSF46785">
    <property type="entry name" value="Winged helix' DNA-binding domain"/>
    <property type="match status" value="1"/>
</dbReference>
<accession>A0A4R1Q3T9</accession>
<dbReference type="Gene3D" id="1.10.10.10">
    <property type="entry name" value="Winged helix-like DNA-binding domain superfamily/Winged helix DNA-binding domain"/>
    <property type="match status" value="1"/>
</dbReference>
<dbReference type="Proteomes" id="UP000295063">
    <property type="component" value="Unassembled WGS sequence"/>
</dbReference>
<evidence type="ECO:0000313" key="5">
    <source>
        <dbReference type="EMBL" id="TCL39485.1"/>
    </source>
</evidence>
<dbReference type="InterPro" id="IPR036390">
    <property type="entry name" value="WH_DNA-bd_sf"/>
</dbReference>
<dbReference type="OrthoDB" id="5461037at2"/>
<feature type="domain" description="HTH marR-type" evidence="4">
    <location>
        <begin position="1"/>
        <end position="135"/>
    </location>
</feature>